<protein>
    <submittedName>
        <fullName evidence="1">Uncharacterized protein</fullName>
    </submittedName>
</protein>
<reference evidence="1" key="1">
    <citation type="submission" date="2018-10" db="EMBL/GenBank/DDBJ databases">
        <title>Hidden diversity of soil giant viruses.</title>
        <authorList>
            <person name="Schulz F."/>
            <person name="Alteio L."/>
            <person name="Goudeau D."/>
            <person name="Ryan E.M."/>
            <person name="Malmstrom R.R."/>
            <person name="Blanchard J."/>
            <person name="Woyke T."/>
        </authorList>
    </citation>
    <scope>NUCLEOTIDE SEQUENCE</scope>
    <source>
        <strain evidence="1">FNV1</strain>
    </source>
</reference>
<accession>A0A3G5A104</accession>
<proteinExistence type="predicted"/>
<gene>
    <name evidence="1" type="ORF">Faunusvirus4_10</name>
</gene>
<dbReference type="Gene3D" id="1.25.40.20">
    <property type="entry name" value="Ankyrin repeat-containing domain"/>
    <property type="match status" value="1"/>
</dbReference>
<dbReference type="InterPro" id="IPR036770">
    <property type="entry name" value="Ankyrin_rpt-contain_sf"/>
</dbReference>
<organism evidence="1">
    <name type="scientific">Faunusvirus sp</name>
    <dbReference type="NCBI Taxonomy" id="2487766"/>
    <lineage>
        <taxon>Viruses</taxon>
        <taxon>Varidnaviria</taxon>
        <taxon>Bamfordvirae</taxon>
        <taxon>Nucleocytoviricota</taxon>
        <taxon>Megaviricetes</taxon>
        <taxon>Imitervirales</taxon>
        <taxon>Mimiviridae</taxon>
    </lineage>
</organism>
<dbReference type="EMBL" id="MK072135">
    <property type="protein sequence ID" value="AYV79169.1"/>
    <property type="molecule type" value="Genomic_DNA"/>
</dbReference>
<dbReference type="SUPFAM" id="SSF48403">
    <property type="entry name" value="Ankyrin repeat"/>
    <property type="match status" value="1"/>
</dbReference>
<evidence type="ECO:0000313" key="1">
    <source>
        <dbReference type="EMBL" id="AYV79169.1"/>
    </source>
</evidence>
<name>A0A3G5A104_9VIRU</name>
<sequence length="262" mass="29728">MGCSSSVDFATLNSQNENGNTNLMRHLMSADEYDGSHVLNIIRQHGESDIAVPPINYDLQNNKGETLLMLACRRHRDKLVTHILTQDIDVNICDVMGFSAIYFSRTLTLTKAIMKHKSFADKSMDYTRLANYLMNTNCYNIAQYIVENKNITFAGDKVESIFISICTRGSGQLFAIYIYKKYYVPHTLSAARYLTLLTHAGKYHNDLVNVIFDDIATKLTPTDTMSIRMQHENQILKQEIKKLHSSVNSLQSAVSNIPTHYS</sequence>